<name>A0A4Q5N423_9MICO</name>
<dbReference type="InterPro" id="IPR008306">
    <property type="entry name" value="UCP018008"/>
</dbReference>
<evidence type="ECO:0000313" key="2">
    <source>
        <dbReference type="EMBL" id="RYV52960.1"/>
    </source>
</evidence>
<protein>
    <submittedName>
        <fullName evidence="2">DUF429 domain-containing protein</fullName>
    </submittedName>
</protein>
<feature type="region of interest" description="Disordered" evidence="1">
    <location>
        <begin position="242"/>
        <end position="271"/>
    </location>
</feature>
<dbReference type="InterPro" id="IPR007362">
    <property type="entry name" value="DUF429"/>
</dbReference>
<dbReference type="AlphaFoldDB" id="A0A4Q5N423"/>
<dbReference type="Proteomes" id="UP000293764">
    <property type="component" value="Unassembled WGS sequence"/>
</dbReference>
<evidence type="ECO:0000313" key="3">
    <source>
        <dbReference type="Proteomes" id="UP000293764"/>
    </source>
</evidence>
<comment type="caution">
    <text evidence="2">The sequence shown here is derived from an EMBL/GenBank/DDBJ whole genome shotgun (WGS) entry which is preliminary data.</text>
</comment>
<organism evidence="2 3">
    <name type="scientific">Pengzhenrongella frigida</name>
    <dbReference type="NCBI Taxonomy" id="1259133"/>
    <lineage>
        <taxon>Bacteria</taxon>
        <taxon>Bacillati</taxon>
        <taxon>Actinomycetota</taxon>
        <taxon>Actinomycetes</taxon>
        <taxon>Micrococcales</taxon>
        <taxon>Pengzhenrongella</taxon>
    </lineage>
</organism>
<dbReference type="Pfam" id="PF04250">
    <property type="entry name" value="DUF429"/>
    <property type="match status" value="1"/>
</dbReference>
<sequence length="271" mass="28994">MAYIGLDLAWGRNARTGLAALDPAGRLTASGAVRTDDEIAAFVAEHAPGEVVAAIDAPLVVPNLTGRRVCEALVAQEFGRYHAGAYPANRSRPYFDPPRAATLAERFGWDVDPGTTPLSGSSVAIEVYPHPAMVTLFGLATVLPYKAKPGRDVGSLRAAFILLLDHLERTCEDPLQLSRSARWAGLRRAAATAERKSQLGAIEDEVDAILCAYLAWLWGRQDRRMRVLGDVTGGYIVIPGTAQVPPAPAPRMPRIPFPQPGAPPADTGDNQ</sequence>
<keyword evidence="3" id="KW-1185">Reference proteome</keyword>
<feature type="compositionally biased region" description="Pro residues" evidence="1">
    <location>
        <begin position="245"/>
        <end position="263"/>
    </location>
</feature>
<dbReference type="PIRSF" id="PIRSF018008">
    <property type="entry name" value="UCP018008"/>
    <property type="match status" value="1"/>
</dbReference>
<accession>A0A4Q5N423</accession>
<reference evidence="2 3" key="1">
    <citation type="submission" date="2019-01" db="EMBL/GenBank/DDBJ databases">
        <title>Novel species of Cellulomonas.</title>
        <authorList>
            <person name="Liu Q."/>
            <person name="Xin Y.-H."/>
        </authorList>
    </citation>
    <scope>NUCLEOTIDE SEQUENCE [LARGE SCALE GENOMIC DNA]</scope>
    <source>
        <strain evidence="2 3">HLT2-17</strain>
    </source>
</reference>
<proteinExistence type="predicted"/>
<dbReference type="OrthoDB" id="9801824at2"/>
<dbReference type="EMBL" id="SDWW01000001">
    <property type="protein sequence ID" value="RYV52960.1"/>
    <property type="molecule type" value="Genomic_DNA"/>
</dbReference>
<evidence type="ECO:0000256" key="1">
    <source>
        <dbReference type="SAM" id="MobiDB-lite"/>
    </source>
</evidence>
<dbReference type="RefSeq" id="WP_130100659.1">
    <property type="nucleotide sequence ID" value="NZ_SDWW01000001.1"/>
</dbReference>
<gene>
    <name evidence="2" type="ORF">EUA98_00245</name>
</gene>